<dbReference type="SUPFAM" id="SSF140753">
    <property type="entry name" value="PG0816-like"/>
    <property type="match status" value="1"/>
</dbReference>
<organism evidence="1 2">
    <name type="scientific">Mucilaginibacter terrae</name>
    <dbReference type="NCBI Taxonomy" id="1955052"/>
    <lineage>
        <taxon>Bacteria</taxon>
        <taxon>Pseudomonadati</taxon>
        <taxon>Bacteroidota</taxon>
        <taxon>Sphingobacteriia</taxon>
        <taxon>Sphingobacteriales</taxon>
        <taxon>Sphingobacteriaceae</taxon>
        <taxon>Mucilaginibacter</taxon>
    </lineage>
</organism>
<dbReference type="Proteomes" id="UP001258315">
    <property type="component" value="Unassembled WGS sequence"/>
</dbReference>
<comment type="caution">
    <text evidence="1">The sequence shown here is derived from an EMBL/GenBank/DDBJ whole genome shotgun (WGS) entry which is preliminary data.</text>
</comment>
<keyword evidence="2" id="KW-1185">Reference proteome</keyword>
<protein>
    <recommendedName>
        <fullName evidence="3">DUF1896 family protein</fullName>
    </recommendedName>
</protein>
<accession>A0ABU3GRB0</accession>
<evidence type="ECO:0000313" key="2">
    <source>
        <dbReference type="Proteomes" id="UP001258315"/>
    </source>
</evidence>
<name>A0ABU3GRB0_9SPHI</name>
<gene>
    <name evidence="1" type="ORF">QE417_001387</name>
</gene>
<dbReference type="InterPro" id="IPR015082">
    <property type="entry name" value="DUF1896"/>
</dbReference>
<evidence type="ECO:0008006" key="3">
    <source>
        <dbReference type="Google" id="ProtNLM"/>
    </source>
</evidence>
<evidence type="ECO:0000313" key="1">
    <source>
        <dbReference type="EMBL" id="MDT3402315.1"/>
    </source>
</evidence>
<reference evidence="2" key="1">
    <citation type="submission" date="2023-07" db="EMBL/GenBank/DDBJ databases">
        <title>Functional and genomic diversity of the sorghum phyllosphere microbiome.</title>
        <authorList>
            <person name="Shade A."/>
        </authorList>
    </citation>
    <scope>NUCLEOTIDE SEQUENCE [LARGE SCALE GENOMIC DNA]</scope>
    <source>
        <strain evidence="2">SORGH_AS_0422</strain>
    </source>
</reference>
<dbReference type="EMBL" id="JAVLVU010000001">
    <property type="protein sequence ID" value="MDT3402315.1"/>
    <property type="molecule type" value="Genomic_DNA"/>
</dbReference>
<sequence length="151" mass="17749">MKEQLTKRLHSYLLENHMDLLISLQEDHRLKEYLNRKVSSVKAYWEDLLAEKRPEYVIEALCMEELTSDLRPSRFEFVRNLLEEEFEEDYRRMLGCGILSYEVINLIGACEPIFNIYGLTDDSDDRSDLRHAVIGMIAEYVNEGEGIRVKG</sequence>
<dbReference type="InterPro" id="IPR036297">
    <property type="entry name" value="PG0816-like_sf"/>
</dbReference>
<dbReference type="RefSeq" id="WP_311948677.1">
    <property type="nucleotide sequence ID" value="NZ_JAVLVU010000001.1"/>
</dbReference>
<proteinExistence type="predicted"/>
<dbReference type="Pfam" id="PF08989">
    <property type="entry name" value="DUF1896"/>
    <property type="match status" value="1"/>
</dbReference>